<dbReference type="EMBL" id="AK423206">
    <property type="protein sequence ID" value="BAN41631.1"/>
    <property type="molecule type" value="mRNA"/>
</dbReference>
<dbReference type="VEuPathDB" id="AmoebaDB:EIN_082300"/>
<accession>S0B4X4</accession>
<dbReference type="EMBL" id="AK422586">
    <property type="protein sequence ID" value="BAN41053.1"/>
    <property type="molecule type" value="mRNA"/>
</dbReference>
<evidence type="ECO:0000313" key="1">
    <source>
        <dbReference type="EMBL" id="BAN41631.1"/>
    </source>
</evidence>
<sequence length="288" mass="33833">MNFIELHYSIEYYFATTELHEKDCLEYFKRCTKKNEIRTIASKIVKVLKEKDVLRRFKALILLHTLSQLEESTIFSQIESFGNEKMDAEFLVQSTKLVYWEHIYDEILLTEESLRRKYEFLNGSFAINRGEVIPQQFRTPRFCEDFEKDVLYLFGIINDFVMQKIKSGAENSYLQKACELCIKDMVCLYELVLNLDNYKSLLNESILNTERASSCQKQLLFIKTEMKKKNEDKGQLNRIPQITEYKKSVTKFSSFIKKFPLASKGIKYDSSRLGDDETAGIVNILLLN</sequence>
<organism evidence="1">
    <name type="scientific">Entamoeba invadens</name>
    <dbReference type="NCBI Taxonomy" id="33085"/>
    <lineage>
        <taxon>Eukaryota</taxon>
        <taxon>Amoebozoa</taxon>
        <taxon>Evosea</taxon>
        <taxon>Archamoebae</taxon>
        <taxon>Mastigamoebida</taxon>
        <taxon>Entamoebidae</taxon>
        <taxon>Entamoeba</taxon>
    </lineage>
</organism>
<dbReference type="AlphaFoldDB" id="S0B4X4"/>
<reference evidence="1" key="1">
    <citation type="submission" date="2012-06" db="EMBL/GenBank/DDBJ databases">
        <title>Short 5' UTR of Entamoeba genes.</title>
        <authorList>
            <person name="Hiranuka K."/>
            <person name="Kumagai M."/>
            <person name="Wakaguri H."/>
            <person name="Suzuki Y."/>
            <person name="Sugano S."/>
            <person name="Watanabe J."/>
            <person name="Makioka A."/>
        </authorList>
    </citation>
    <scope>NUCLEOTIDE SEQUENCE</scope>
    <source>
        <strain evidence="1">IP1</strain>
    </source>
</reference>
<evidence type="ECO:0008006" key="2">
    <source>
        <dbReference type="Google" id="ProtNLM"/>
    </source>
</evidence>
<name>S0B4X4_ENTIV</name>
<proteinExistence type="evidence at transcript level"/>
<protein>
    <recommendedName>
        <fullName evidence="2">AP180 N-terminal homology (ANTH) domain-containing protein</fullName>
    </recommendedName>
</protein>